<organism evidence="1 2">
    <name type="scientific">Nonomuraea antimicrobica</name>
    <dbReference type="NCBI Taxonomy" id="561173"/>
    <lineage>
        <taxon>Bacteria</taxon>
        <taxon>Bacillati</taxon>
        <taxon>Actinomycetota</taxon>
        <taxon>Actinomycetes</taxon>
        <taxon>Streptosporangiales</taxon>
        <taxon>Streptosporangiaceae</taxon>
        <taxon>Nonomuraea</taxon>
    </lineage>
</organism>
<evidence type="ECO:0000313" key="2">
    <source>
        <dbReference type="Proteomes" id="UP001500902"/>
    </source>
</evidence>
<protein>
    <submittedName>
        <fullName evidence="1">Uncharacterized protein</fullName>
    </submittedName>
</protein>
<dbReference type="EMBL" id="BAAAZP010000149">
    <property type="protein sequence ID" value="GAA3697161.1"/>
    <property type="molecule type" value="Genomic_DNA"/>
</dbReference>
<sequence>MRRIGDGEHVDRLLAAARAYWGDSPGGDGCVVAETYDEDLRVVARTLLVARAVSGLLGARLVALTRPEWTRLARAFGATGDILPEVPPRALVTSRADPAVPREVPVVHVHGTGTLKAYALFPDQGPRSIEEELPAKVGAFFERHVWPHREAIRPSAERVAWRAKSGYQIRTDTERRQLRHHGCARLGIDADRPTIAVFGHVPGRDDELFELTAAYALADDCANWLFHDPVPATSHPRIRRVNGTMSANLLWSMADVGIAFGDSDLPAYGIPVIQAGWSEGRACGATHVPRSPEEHRLLLEEAVARHGKGESMLGQEQRERARLWLWLRHCGADVPSQLLPHWEHGDDYARALTVNLRHVERDGDPLFSAVGRMWERREPVLTRFDFDDPAGPGAVLAPWRSVR</sequence>
<accession>A0ABP7CZG7</accession>
<proteinExistence type="predicted"/>
<reference evidence="2" key="1">
    <citation type="journal article" date="2019" name="Int. J. Syst. Evol. Microbiol.">
        <title>The Global Catalogue of Microorganisms (GCM) 10K type strain sequencing project: providing services to taxonomists for standard genome sequencing and annotation.</title>
        <authorList>
            <consortium name="The Broad Institute Genomics Platform"/>
            <consortium name="The Broad Institute Genome Sequencing Center for Infectious Disease"/>
            <person name="Wu L."/>
            <person name="Ma J."/>
        </authorList>
    </citation>
    <scope>NUCLEOTIDE SEQUENCE [LARGE SCALE GENOMIC DNA]</scope>
    <source>
        <strain evidence="2">JCM 16904</strain>
    </source>
</reference>
<dbReference type="RefSeq" id="WP_344888804.1">
    <property type="nucleotide sequence ID" value="NZ_BAAAZP010000149.1"/>
</dbReference>
<name>A0ABP7CZG7_9ACTN</name>
<keyword evidence="2" id="KW-1185">Reference proteome</keyword>
<evidence type="ECO:0000313" key="1">
    <source>
        <dbReference type="EMBL" id="GAA3697161.1"/>
    </source>
</evidence>
<comment type="caution">
    <text evidence="1">The sequence shown here is derived from an EMBL/GenBank/DDBJ whole genome shotgun (WGS) entry which is preliminary data.</text>
</comment>
<gene>
    <name evidence="1" type="ORF">GCM10022224_073800</name>
</gene>
<dbReference type="Proteomes" id="UP001500902">
    <property type="component" value="Unassembled WGS sequence"/>
</dbReference>